<keyword evidence="2" id="KW-0964">Secreted</keyword>
<gene>
    <name evidence="5" type="ORF">NP048_16545</name>
</gene>
<dbReference type="Proteomes" id="UP001316384">
    <property type="component" value="Chromosome"/>
</dbReference>
<dbReference type="InterPro" id="IPR052052">
    <property type="entry name" value="Polysaccharide_Lyase_9"/>
</dbReference>
<keyword evidence="3" id="KW-0732">Signal</keyword>
<reference evidence="5 6" key="1">
    <citation type="submission" date="2022-07" db="EMBL/GenBank/DDBJ databases">
        <title>Novel species in genus cellulomonas.</title>
        <authorList>
            <person name="Ye L."/>
        </authorList>
    </citation>
    <scope>NUCLEOTIDE SEQUENCE [LARGE SCALE GENOMIC DNA]</scope>
    <source>
        <strain evidence="6">zg-B89</strain>
    </source>
</reference>
<evidence type="ECO:0000259" key="4">
    <source>
        <dbReference type="Pfam" id="PF21258"/>
    </source>
</evidence>
<dbReference type="InterPro" id="IPR049169">
    <property type="entry name" value="Glyco_hydro_120_ins"/>
</dbReference>
<dbReference type="Pfam" id="PF21258">
    <property type="entry name" value="Glyco_hydro_120_ins"/>
    <property type="match status" value="1"/>
</dbReference>
<dbReference type="RefSeq" id="WP_227575332.1">
    <property type="nucleotide sequence ID" value="NZ_CP101987.1"/>
</dbReference>
<accession>A0ABY5KPI3</accession>
<dbReference type="InterPro" id="IPR011050">
    <property type="entry name" value="Pectin_lyase_fold/virulence"/>
</dbReference>
<proteinExistence type="predicted"/>
<evidence type="ECO:0000256" key="3">
    <source>
        <dbReference type="ARBA" id="ARBA00022729"/>
    </source>
</evidence>
<feature type="domain" description="Glycoside hydrolase 120 insertion" evidence="4">
    <location>
        <begin position="79"/>
        <end position="201"/>
    </location>
</feature>
<protein>
    <submittedName>
        <fullName evidence="5">Right-handed parallel beta-helix repeat-containing protein</fullName>
    </submittedName>
</protein>
<dbReference type="EMBL" id="CP101987">
    <property type="protein sequence ID" value="UUI71381.1"/>
    <property type="molecule type" value="Genomic_DNA"/>
</dbReference>
<sequence>MGIIHVAVTGDDTHRGDEGAPLRTINAAAAKAMPGDTVRVHEGVYREWVRPVRGGLSDTRRITFEAAGDHVVVTGAEPVTGWTRTADGTWRVEVPHALFGGFNPFAEELWGDWLVPGQYGGRPTRGDVYLDGVSLTQVYDVESVAHPERRESVVDGWTRTTQAVEDPAWSQAVWYAEVGDDVTTIWANFLDADPNAALTEVNVRPAVFYPEQHHLDWITVRGFELAQAASPWTPPTADQPGLIGPNWAKGWVIEDNVIHDAKCSGVSLGKEISTGHNFAAVRGDKPGYQYQLESVFTALEQGWSKDRIGSHVVRRNHIYDCGQNGVVGHLGAVFSTIEDNHIHHIGTKREFYGFEIAGIKLHAAIDVQLLGNRIDHCTLGTWLDWQTQGTRVARNVYHANTRDLFVEVSHGPYLVDHNVFASPVAIENFAQGGAYVNNLVGGVVRCGQVIDRATQYHRPHSTAVAGFANILGGDDRWIGNLFTGADVAGALLPGAIWLDAAPAASGTSAYEGCPVGWEGYLEAVNAAEGDHERFGTQRQGVYIHHNVYANGSRPFSGETGARTVSGAVEAAVVEDGDGVWLETTLPADLTDGHVGLVTAADLPRVRFADADFENPDGTPVAADVDLLGVCKASGIMYPAGPLADLPLGRARTRLR</sequence>
<dbReference type="InterPro" id="IPR012334">
    <property type="entry name" value="Pectin_lyas_fold"/>
</dbReference>
<evidence type="ECO:0000256" key="2">
    <source>
        <dbReference type="ARBA" id="ARBA00022525"/>
    </source>
</evidence>
<dbReference type="SUPFAM" id="SSF51126">
    <property type="entry name" value="Pectin lyase-like"/>
    <property type="match status" value="1"/>
</dbReference>
<keyword evidence="6" id="KW-1185">Reference proteome</keyword>
<dbReference type="Gene3D" id="2.60.40.1180">
    <property type="entry name" value="Golgi alpha-mannosidase II"/>
    <property type="match status" value="1"/>
</dbReference>
<dbReference type="PANTHER" id="PTHR40088">
    <property type="entry name" value="PECTATE LYASE (EUROFUNG)"/>
    <property type="match status" value="1"/>
</dbReference>
<dbReference type="Gene3D" id="2.160.20.10">
    <property type="entry name" value="Single-stranded right-handed beta-helix, Pectin lyase-like"/>
    <property type="match status" value="1"/>
</dbReference>
<evidence type="ECO:0000313" key="5">
    <source>
        <dbReference type="EMBL" id="UUI71381.1"/>
    </source>
</evidence>
<dbReference type="PANTHER" id="PTHR40088:SF2">
    <property type="entry name" value="SECRETED SUGAR HYDROLASE"/>
    <property type="match status" value="1"/>
</dbReference>
<organism evidence="5 6">
    <name type="scientific">Cellulomonas xiejunii</name>
    <dbReference type="NCBI Taxonomy" id="2968083"/>
    <lineage>
        <taxon>Bacteria</taxon>
        <taxon>Bacillati</taxon>
        <taxon>Actinomycetota</taxon>
        <taxon>Actinomycetes</taxon>
        <taxon>Micrococcales</taxon>
        <taxon>Cellulomonadaceae</taxon>
        <taxon>Cellulomonas</taxon>
    </lineage>
</organism>
<evidence type="ECO:0000256" key="1">
    <source>
        <dbReference type="ARBA" id="ARBA00004613"/>
    </source>
</evidence>
<dbReference type="InterPro" id="IPR013780">
    <property type="entry name" value="Glyco_hydro_b"/>
</dbReference>
<evidence type="ECO:0000313" key="6">
    <source>
        <dbReference type="Proteomes" id="UP001316384"/>
    </source>
</evidence>
<comment type="subcellular location">
    <subcellularLocation>
        <location evidence="1">Secreted</location>
    </subcellularLocation>
</comment>
<name>A0ABY5KPI3_9CELL</name>